<evidence type="ECO:0000256" key="2">
    <source>
        <dbReference type="ARBA" id="ARBA00008072"/>
    </source>
</evidence>
<dbReference type="PROSITE" id="PS00059">
    <property type="entry name" value="ADH_ZINC"/>
    <property type="match status" value="1"/>
</dbReference>
<evidence type="ECO:0000256" key="3">
    <source>
        <dbReference type="ARBA" id="ARBA00022723"/>
    </source>
</evidence>
<keyword evidence="3 6" id="KW-0479">Metal-binding</keyword>
<dbReference type="InterPro" id="IPR020843">
    <property type="entry name" value="ER"/>
</dbReference>
<evidence type="ECO:0000313" key="9">
    <source>
        <dbReference type="Proteomes" id="UP000228886"/>
    </source>
</evidence>
<keyword evidence="5" id="KW-0560">Oxidoreductase</keyword>
<dbReference type="Gene3D" id="3.90.180.10">
    <property type="entry name" value="Medium-chain alcohol dehydrogenases, catalytic domain"/>
    <property type="match status" value="1"/>
</dbReference>
<dbReference type="Pfam" id="PF08240">
    <property type="entry name" value="ADH_N"/>
    <property type="match status" value="1"/>
</dbReference>
<dbReference type="Gene3D" id="3.40.50.720">
    <property type="entry name" value="NAD(P)-binding Rossmann-like Domain"/>
    <property type="match status" value="1"/>
</dbReference>
<dbReference type="SUPFAM" id="SSF51735">
    <property type="entry name" value="NAD(P)-binding Rossmann-fold domains"/>
    <property type="match status" value="1"/>
</dbReference>
<comment type="caution">
    <text evidence="8">The sequence shown here is derived from an EMBL/GenBank/DDBJ whole genome shotgun (WGS) entry which is preliminary data.</text>
</comment>
<dbReference type="SUPFAM" id="SSF50129">
    <property type="entry name" value="GroES-like"/>
    <property type="match status" value="1"/>
</dbReference>
<dbReference type="InterPro" id="IPR036291">
    <property type="entry name" value="NAD(P)-bd_dom_sf"/>
</dbReference>
<evidence type="ECO:0000256" key="6">
    <source>
        <dbReference type="RuleBase" id="RU361277"/>
    </source>
</evidence>
<dbReference type="AlphaFoldDB" id="A0A2M7E7I3"/>
<comment type="similarity">
    <text evidence="2 6">Belongs to the zinc-containing alcohol dehydrogenase family.</text>
</comment>
<dbReference type="Pfam" id="PF00107">
    <property type="entry name" value="ADH_zinc_N"/>
    <property type="match status" value="1"/>
</dbReference>
<dbReference type="Proteomes" id="UP000228886">
    <property type="component" value="Unassembled WGS sequence"/>
</dbReference>
<accession>A0A2M7E7I3</accession>
<reference evidence="9" key="1">
    <citation type="submission" date="2017-09" db="EMBL/GenBank/DDBJ databases">
        <title>Depth-based differentiation of microbial function through sediment-hosted aquifers and enrichment of novel symbionts in the deep terrestrial subsurface.</title>
        <authorList>
            <person name="Probst A.J."/>
            <person name="Ladd B."/>
            <person name="Jarett J.K."/>
            <person name="Geller-Mcgrath D.E."/>
            <person name="Sieber C.M.K."/>
            <person name="Emerson J.B."/>
            <person name="Anantharaman K."/>
            <person name="Thomas B.C."/>
            <person name="Malmstrom R."/>
            <person name="Stieglmeier M."/>
            <person name="Klingl A."/>
            <person name="Woyke T."/>
            <person name="Ryan C.M."/>
            <person name="Banfield J.F."/>
        </authorList>
    </citation>
    <scope>NUCLEOTIDE SEQUENCE [LARGE SCALE GENOMIC DNA]</scope>
</reference>
<protein>
    <submittedName>
        <fullName evidence="8">Alcohol dehydrogenase</fullName>
    </submittedName>
</protein>
<evidence type="ECO:0000259" key="7">
    <source>
        <dbReference type="SMART" id="SM00829"/>
    </source>
</evidence>
<proteinExistence type="inferred from homology"/>
<sequence>MPPLPMNTNKMKAVFLLKKKEFEVRDIPRPRPKEKEVLIRVKVVGVCGSDVHYYLEGKIGSQQIIKEPLILGHELSGEVAELGKGAGNFKVGQRVVVEPAISCGKCEVCRKGWTNICPLVKFLGTPPVNGAFCEYLVMPGENLFPLPDKLSDEEGVMFEPLAIGLYAVRLSRFLPGETVAILGSGPIGLVTLLSARAAGASLIFATDIIPERLKAAKKIGARDVFNPEKEDVAEKIMELTKGRGVDVTFEAAGKEETINQAFAITALGGRVMIIGIPEVDAITYEPHQMRRKELLIQNVRRSLDTTGASIRLVEEGLINLKPLITHRYPFDKITEAFELVSHYQDGVIKAVIKM</sequence>
<evidence type="ECO:0000256" key="1">
    <source>
        <dbReference type="ARBA" id="ARBA00001947"/>
    </source>
</evidence>
<dbReference type="SMART" id="SM00829">
    <property type="entry name" value="PKS_ER"/>
    <property type="match status" value="1"/>
</dbReference>
<keyword evidence="4 6" id="KW-0862">Zinc</keyword>
<dbReference type="PANTHER" id="PTHR43161:SF9">
    <property type="entry name" value="SORBITOL DEHYDROGENASE"/>
    <property type="match status" value="1"/>
</dbReference>
<dbReference type="PANTHER" id="PTHR43161">
    <property type="entry name" value="SORBITOL DEHYDROGENASE"/>
    <property type="match status" value="1"/>
</dbReference>
<dbReference type="InterPro" id="IPR002328">
    <property type="entry name" value="ADH_Zn_CS"/>
</dbReference>
<organism evidence="8 9">
    <name type="scientific">bacterium (Candidatus Ratteibacteria) CG01_land_8_20_14_3_00_40_19</name>
    <dbReference type="NCBI Taxonomy" id="2014290"/>
    <lineage>
        <taxon>Bacteria</taxon>
        <taxon>Candidatus Ratteibacteria</taxon>
    </lineage>
</organism>
<evidence type="ECO:0000313" key="8">
    <source>
        <dbReference type="EMBL" id="PIV63700.1"/>
    </source>
</evidence>
<dbReference type="InterPro" id="IPR045306">
    <property type="entry name" value="SDH-like"/>
</dbReference>
<feature type="domain" description="Enoyl reductase (ER)" evidence="7">
    <location>
        <begin position="15"/>
        <end position="352"/>
    </location>
</feature>
<evidence type="ECO:0000256" key="4">
    <source>
        <dbReference type="ARBA" id="ARBA00022833"/>
    </source>
</evidence>
<gene>
    <name evidence="8" type="ORF">COS11_06040</name>
</gene>
<evidence type="ECO:0000256" key="5">
    <source>
        <dbReference type="ARBA" id="ARBA00023002"/>
    </source>
</evidence>
<dbReference type="InterPro" id="IPR013149">
    <property type="entry name" value="ADH-like_C"/>
</dbReference>
<dbReference type="InterPro" id="IPR013154">
    <property type="entry name" value="ADH-like_N"/>
</dbReference>
<dbReference type="GO" id="GO:0008270">
    <property type="term" value="F:zinc ion binding"/>
    <property type="evidence" value="ECO:0007669"/>
    <property type="project" value="InterPro"/>
</dbReference>
<dbReference type="EMBL" id="PETL01000289">
    <property type="protein sequence ID" value="PIV63700.1"/>
    <property type="molecule type" value="Genomic_DNA"/>
</dbReference>
<comment type="cofactor">
    <cofactor evidence="1 6">
        <name>Zn(2+)</name>
        <dbReference type="ChEBI" id="CHEBI:29105"/>
    </cofactor>
</comment>
<name>A0A2M7E7I3_9BACT</name>
<dbReference type="CDD" id="cd05285">
    <property type="entry name" value="sorbitol_DH"/>
    <property type="match status" value="1"/>
</dbReference>
<dbReference type="GO" id="GO:0016616">
    <property type="term" value="F:oxidoreductase activity, acting on the CH-OH group of donors, NAD or NADP as acceptor"/>
    <property type="evidence" value="ECO:0007669"/>
    <property type="project" value="InterPro"/>
</dbReference>
<dbReference type="InterPro" id="IPR011032">
    <property type="entry name" value="GroES-like_sf"/>
</dbReference>